<protein>
    <submittedName>
        <fullName evidence="3">Pimeloyl-ACP methyl ester carboxylesterase</fullName>
    </submittedName>
</protein>
<proteinExistence type="predicted"/>
<dbReference type="EMBL" id="FNPZ01000004">
    <property type="protein sequence ID" value="SDZ43057.1"/>
    <property type="molecule type" value="Genomic_DNA"/>
</dbReference>
<evidence type="ECO:0000256" key="1">
    <source>
        <dbReference type="SAM" id="MobiDB-lite"/>
    </source>
</evidence>
<gene>
    <name evidence="3" type="ORF">SAMN05216554_3827</name>
</gene>
<evidence type="ECO:0000313" key="3">
    <source>
        <dbReference type="EMBL" id="SDZ43057.1"/>
    </source>
</evidence>
<dbReference type="RefSeq" id="WP_092556784.1">
    <property type="nucleotide sequence ID" value="NZ_FNPZ01000004.1"/>
</dbReference>
<dbReference type="SUPFAM" id="SSF53474">
    <property type="entry name" value="alpha/beta-Hydrolases"/>
    <property type="match status" value="1"/>
</dbReference>
<name>A0A1H3SZE8_9MICO</name>
<sequence>MTSTATLRTVQTRTLDVSYLETGPDDGAPVILLHGFPYDVESYREVAPRLAAEGRRVIVPYLRGHGPTRFLDPETPRSGQQAALGADVVEVMDALDIPRAVLAGYDWGGRAACVAAALQPDRVTGLVSVNGYLIHDIRAAMKPLPPALEAGFWYFFYFLTDRGYAGLTANRRELAEVIWRRNSPEWPFDDATLDRTARSFENPDYVDVVIHSYRHRLGAAPGAPEYEAAEQALAALPAISVPTITLDGMADGNFPATDGSASAPHFSGPREHRQVPHAGHNLPQEAPDAFAAAVRDVAALT</sequence>
<reference evidence="3 4" key="1">
    <citation type="submission" date="2016-10" db="EMBL/GenBank/DDBJ databases">
        <authorList>
            <person name="de Groot N.N."/>
        </authorList>
    </citation>
    <scope>NUCLEOTIDE SEQUENCE [LARGE SCALE GENOMIC DNA]</scope>
    <source>
        <strain evidence="3 4">CGMCC 4.3491</strain>
    </source>
</reference>
<feature type="domain" description="AB hydrolase-1" evidence="2">
    <location>
        <begin position="29"/>
        <end position="168"/>
    </location>
</feature>
<dbReference type="OrthoDB" id="2987348at2"/>
<dbReference type="InterPro" id="IPR000073">
    <property type="entry name" value="AB_hydrolase_1"/>
</dbReference>
<dbReference type="STRING" id="381665.SAMN05216554_3827"/>
<accession>A0A1H3SZE8</accession>
<keyword evidence="4" id="KW-1185">Reference proteome</keyword>
<dbReference type="InterPro" id="IPR050266">
    <property type="entry name" value="AB_hydrolase_sf"/>
</dbReference>
<dbReference type="InterPro" id="IPR000639">
    <property type="entry name" value="Epox_hydrolase-like"/>
</dbReference>
<dbReference type="AlphaFoldDB" id="A0A1H3SZE8"/>
<evidence type="ECO:0000313" key="4">
    <source>
        <dbReference type="Proteomes" id="UP000198891"/>
    </source>
</evidence>
<dbReference type="PRINTS" id="PR00412">
    <property type="entry name" value="EPOXHYDRLASE"/>
</dbReference>
<feature type="region of interest" description="Disordered" evidence="1">
    <location>
        <begin position="251"/>
        <end position="283"/>
    </location>
</feature>
<dbReference type="Proteomes" id="UP000198891">
    <property type="component" value="Unassembled WGS sequence"/>
</dbReference>
<dbReference type="Gene3D" id="3.40.50.1820">
    <property type="entry name" value="alpha/beta hydrolase"/>
    <property type="match status" value="1"/>
</dbReference>
<dbReference type="GO" id="GO:0003824">
    <property type="term" value="F:catalytic activity"/>
    <property type="evidence" value="ECO:0007669"/>
    <property type="project" value="InterPro"/>
</dbReference>
<dbReference type="Pfam" id="PF00561">
    <property type="entry name" value="Abhydrolase_1"/>
    <property type="match status" value="1"/>
</dbReference>
<dbReference type="PANTHER" id="PTHR43798">
    <property type="entry name" value="MONOACYLGLYCEROL LIPASE"/>
    <property type="match status" value="1"/>
</dbReference>
<organism evidence="3 4">
    <name type="scientific">Herbiconiux ginsengi</name>
    <dbReference type="NCBI Taxonomy" id="381665"/>
    <lineage>
        <taxon>Bacteria</taxon>
        <taxon>Bacillati</taxon>
        <taxon>Actinomycetota</taxon>
        <taxon>Actinomycetes</taxon>
        <taxon>Micrococcales</taxon>
        <taxon>Microbacteriaceae</taxon>
        <taxon>Herbiconiux</taxon>
    </lineage>
</organism>
<dbReference type="InterPro" id="IPR029058">
    <property type="entry name" value="AB_hydrolase_fold"/>
</dbReference>
<evidence type="ECO:0000259" key="2">
    <source>
        <dbReference type="Pfam" id="PF00561"/>
    </source>
</evidence>